<reference evidence="1 2" key="1">
    <citation type="submission" date="2019-09" db="EMBL/GenBank/DDBJ databases">
        <title>Bird 10,000 Genomes (B10K) Project - Family phase.</title>
        <authorList>
            <person name="Zhang G."/>
        </authorList>
    </citation>
    <scope>NUCLEOTIDE SEQUENCE [LARGE SCALE GENOMIC DNA]</scope>
    <source>
        <strain evidence="1">B10K-DU-003-16</strain>
        <tissue evidence="1">Mixed tissue sample</tissue>
    </source>
</reference>
<dbReference type="AlphaFoldDB" id="A0A7K5K8Y9"/>
<dbReference type="PANTHER" id="PTHR15347:SF1">
    <property type="entry name" value="SPERM-ASSOCIATED ANTIGEN 5"/>
    <property type="match status" value="1"/>
</dbReference>
<organism evidence="1 2">
    <name type="scientific">Mionectes macconnelli</name>
    <name type="common">McConnell's flycatcher</name>
    <dbReference type="NCBI Taxonomy" id="254557"/>
    <lineage>
        <taxon>Eukaryota</taxon>
        <taxon>Metazoa</taxon>
        <taxon>Chordata</taxon>
        <taxon>Craniata</taxon>
        <taxon>Vertebrata</taxon>
        <taxon>Euteleostomi</taxon>
        <taxon>Archelosauria</taxon>
        <taxon>Archosauria</taxon>
        <taxon>Dinosauria</taxon>
        <taxon>Saurischia</taxon>
        <taxon>Theropoda</taxon>
        <taxon>Coelurosauria</taxon>
        <taxon>Aves</taxon>
        <taxon>Neognathae</taxon>
        <taxon>Neoaves</taxon>
        <taxon>Telluraves</taxon>
        <taxon>Australaves</taxon>
        <taxon>Passeriformes</taxon>
        <taxon>Tyrannidae</taxon>
        <taxon>Mionectes</taxon>
    </lineage>
</organism>
<accession>A0A7K5K8Y9</accession>
<dbReference type="EMBL" id="VYZC01000408">
    <property type="protein sequence ID" value="NWT02381.1"/>
    <property type="molecule type" value="Genomic_DNA"/>
</dbReference>
<sequence length="299" mass="33123">GAVSWMLPLVWLEKTLNVPSLMESLRHSLPLHVSRQDANCSLTPVPTTVTGTSMTPVATMVTGTSMTPVASVVASTSMTPVATAVTGTSPTPVATADLWERSINTSGGGLPCAKDSATETDSLLWRCPREQLKTLPRAELEGRLESTLIVIEALALQLRSWQEGQRLLPGVGPAEQRDTITQTDITRPEGEEEIYHHLYLEQRKKTMALQRQRGAEQDLQQELELTAKNVVAWSSQCLLFRGLTDATFQRLKDEQEALAQEREQVRALMSRCKAVLEHVPSKLRSCLEERDAKRQRADE</sequence>
<gene>
    <name evidence="1" type="primary">Spag5_1</name>
    <name evidence="1" type="ORF">MIOMAC_R15787</name>
</gene>
<proteinExistence type="predicted"/>
<protein>
    <submittedName>
        <fullName evidence="1">SPAG5 protein</fullName>
    </submittedName>
</protein>
<evidence type="ECO:0000313" key="2">
    <source>
        <dbReference type="Proteomes" id="UP000525714"/>
    </source>
</evidence>
<feature type="non-terminal residue" evidence="1">
    <location>
        <position position="299"/>
    </location>
</feature>
<keyword evidence="2" id="KW-1185">Reference proteome</keyword>
<dbReference type="Proteomes" id="UP000525714">
    <property type="component" value="Unassembled WGS sequence"/>
</dbReference>
<dbReference type="GO" id="GO:0051988">
    <property type="term" value="P:regulation of attachment of spindle microtubules to kinetochore"/>
    <property type="evidence" value="ECO:0007669"/>
    <property type="project" value="InterPro"/>
</dbReference>
<dbReference type="GO" id="GO:0051301">
    <property type="term" value="P:cell division"/>
    <property type="evidence" value="ECO:0007669"/>
    <property type="project" value="InterPro"/>
</dbReference>
<feature type="non-terminal residue" evidence="1">
    <location>
        <position position="1"/>
    </location>
</feature>
<name>A0A7K5K8Y9_9TYRA</name>
<dbReference type="PANTHER" id="PTHR15347">
    <property type="entry name" value="SPERM-ASSOCIATED ANTIGEN 5"/>
    <property type="match status" value="1"/>
</dbReference>
<evidence type="ECO:0000313" key="1">
    <source>
        <dbReference type="EMBL" id="NWT02381.1"/>
    </source>
</evidence>
<dbReference type="InterPro" id="IPR028728">
    <property type="entry name" value="Astrin"/>
</dbReference>
<comment type="caution">
    <text evidence="1">The sequence shown here is derived from an EMBL/GenBank/DDBJ whole genome shotgun (WGS) entry which is preliminary data.</text>
</comment>